<evidence type="ECO:0000313" key="1">
    <source>
        <dbReference type="EMBL" id="EER36207.1"/>
    </source>
</evidence>
<protein>
    <submittedName>
        <fullName evidence="1">Uncharacterized protein</fullName>
    </submittedName>
</protein>
<dbReference type="KEGG" id="ctp:CTRG_00947"/>
<gene>
    <name evidence="1" type="ORF">CTRG_00947</name>
</gene>
<dbReference type="EMBL" id="GG692395">
    <property type="protein sequence ID" value="EER36207.1"/>
    <property type="molecule type" value="Genomic_DNA"/>
</dbReference>
<name>C5M4F7_CANTT</name>
<dbReference type="OrthoDB" id="1879at2759"/>
<accession>C5M4F7</accession>
<dbReference type="AlphaFoldDB" id="C5M4F7"/>
<dbReference type="RefSeq" id="XP_002546165.1">
    <property type="nucleotide sequence ID" value="XM_002546119.1"/>
</dbReference>
<dbReference type="STRING" id="294747.C5M4F7"/>
<reference evidence="1 2" key="1">
    <citation type="journal article" date="2009" name="Nature">
        <title>Evolution of pathogenicity and sexual reproduction in eight Candida genomes.</title>
        <authorList>
            <person name="Butler G."/>
            <person name="Rasmussen M.D."/>
            <person name="Lin M.F."/>
            <person name="Santos M.A."/>
            <person name="Sakthikumar S."/>
            <person name="Munro C.A."/>
            <person name="Rheinbay E."/>
            <person name="Grabherr M."/>
            <person name="Forche A."/>
            <person name="Reedy J.L."/>
            <person name="Agrafioti I."/>
            <person name="Arnaud M.B."/>
            <person name="Bates S."/>
            <person name="Brown A.J."/>
            <person name="Brunke S."/>
            <person name="Costanzo M.C."/>
            <person name="Fitzpatrick D.A."/>
            <person name="de Groot P.W."/>
            <person name="Harris D."/>
            <person name="Hoyer L.L."/>
            <person name="Hube B."/>
            <person name="Klis F.M."/>
            <person name="Kodira C."/>
            <person name="Lennard N."/>
            <person name="Logue M.E."/>
            <person name="Martin R."/>
            <person name="Neiman A.M."/>
            <person name="Nikolaou E."/>
            <person name="Quail M.A."/>
            <person name="Quinn J."/>
            <person name="Santos M.C."/>
            <person name="Schmitzberger F.F."/>
            <person name="Sherlock G."/>
            <person name="Shah P."/>
            <person name="Silverstein K.A."/>
            <person name="Skrzypek M.S."/>
            <person name="Soll D."/>
            <person name="Staggs R."/>
            <person name="Stansfield I."/>
            <person name="Stumpf M.P."/>
            <person name="Sudbery P.E."/>
            <person name="Srikantha T."/>
            <person name="Zeng Q."/>
            <person name="Berman J."/>
            <person name="Berriman M."/>
            <person name="Heitman J."/>
            <person name="Gow N.A."/>
            <person name="Lorenz M.C."/>
            <person name="Birren B.W."/>
            <person name="Kellis M."/>
            <person name="Cuomo C.A."/>
        </authorList>
    </citation>
    <scope>NUCLEOTIDE SEQUENCE [LARGE SCALE GENOMIC DNA]</scope>
    <source>
        <strain evidence="2">ATCC MYA-3404 / T1</strain>
    </source>
</reference>
<dbReference type="HOGENOM" id="CLU_012995_0_0_1"/>
<sequence length="980" mass="113454">MNKGNSICRLEKLTQSYLKNHRKNVLNEIVDIVFSGEAKDQCLDFLIRIGFARSMISRLAFDGRKETVNYYKLLLALVMHAYYGPNHNGSLFDELFGIWMESDNKFKFISKLAEFAVDEFINDTDFKINILQVFSNFIVHDMYNMFIDEYYDFEILTSLYNPTVAFDDEELARMFLRPFGLRDEKANSWMLRLITSFGGDSQTSVTDWQVAVAKFFQTWVSSRRHAKSVMMLLEATKATSYFAVKATKGAAGAVTFLKFAMDDFSDFEDLKIALQKKFDGHINLMNQLAMIKSLHDCTRDSFEKLLLDNLSLNDAKQLLDMFISREKQMNFATLKYFTNDVDMKRFYIDIVLTPFFSYIPFRDVIWKNFTETELEDLPRYIKFASNYNFISTFFSDVQNEMSDETKREILEHLKSIAKRVTVTGPNSFSGNSKYFWKIKTIQNIKAKEYQIDLDKTNSNDFKYALAATLCQPSKTSETKKIGIDKLRIGRVEKSNNNSYTFKCENLDDLGYTHLIFLPNTDSLKGSDVWNYSKRLRFSMFPEIAFKIMSSPIDNDIDGTNDTDLVQLMSVSKHADIHKILPDLYSPRTIVVVPTKEYLGQYSDLPLIRYGDAKSVDKFVEHVNAFFENIQRCAGIEQIKQLKEFISLEQLDQVMNQFLQAWTTAAKDKAQNGVDFPIDFQKITSEPISEPEDFKKVTTKIVSTFSSVAVCWAVSKAPLVENTWEFIYDNLSIMITMDDLIPLIENLEKVKSFVFVNCHPSVFMMTYLFVDWVEENPGSMKIIGGKLQDYFLYKHSKSIDKPDWRSEIETKPKFNPGFMNKLEVISVKDQVEEAEYCVLLYYYMKKLGYPTELIGIWTSCQRQLDLIKEVAESLLPSSIDRPNVLFNKSGVNDYIHYKYSIISLFTDSEYKELTLTGELGNYYVSANASTDRACFFKMPIPAENQLHVITGETYSCKERNNHEQVIVKDLQQLKELVNSLD</sequence>
<evidence type="ECO:0000313" key="2">
    <source>
        <dbReference type="Proteomes" id="UP000002037"/>
    </source>
</evidence>
<proteinExistence type="predicted"/>
<keyword evidence="2" id="KW-1185">Reference proteome</keyword>
<organism evidence="1 2">
    <name type="scientific">Candida tropicalis (strain ATCC MYA-3404 / T1)</name>
    <name type="common">Yeast</name>
    <dbReference type="NCBI Taxonomy" id="294747"/>
    <lineage>
        <taxon>Eukaryota</taxon>
        <taxon>Fungi</taxon>
        <taxon>Dikarya</taxon>
        <taxon>Ascomycota</taxon>
        <taxon>Saccharomycotina</taxon>
        <taxon>Pichiomycetes</taxon>
        <taxon>Debaryomycetaceae</taxon>
        <taxon>Candida/Lodderomyces clade</taxon>
        <taxon>Candida</taxon>
    </lineage>
</organism>
<dbReference type="VEuPathDB" id="FungiDB:CTRG_00947"/>
<dbReference type="GeneID" id="8300567"/>
<dbReference type="Proteomes" id="UP000002037">
    <property type="component" value="Unassembled WGS sequence"/>
</dbReference>